<reference evidence="3" key="1">
    <citation type="journal article" date="2014" name="Genome Announc.">
        <title>Draft genome sequence of Colletotrichum sublineola, a destructive pathogen of cultivated sorghum.</title>
        <authorList>
            <person name="Baroncelli R."/>
            <person name="Sanz-Martin J.M."/>
            <person name="Rech G.E."/>
            <person name="Sukno S.A."/>
            <person name="Thon M.R."/>
        </authorList>
    </citation>
    <scope>NUCLEOTIDE SEQUENCE [LARGE SCALE GENOMIC DNA]</scope>
    <source>
        <strain evidence="3">TX430BB</strain>
    </source>
</reference>
<organism evidence="2 3">
    <name type="scientific">Colletotrichum sublineola</name>
    <name type="common">Sorghum anthracnose fungus</name>
    <dbReference type="NCBI Taxonomy" id="1173701"/>
    <lineage>
        <taxon>Eukaryota</taxon>
        <taxon>Fungi</taxon>
        <taxon>Dikarya</taxon>
        <taxon>Ascomycota</taxon>
        <taxon>Pezizomycotina</taxon>
        <taxon>Sordariomycetes</taxon>
        <taxon>Hypocreomycetidae</taxon>
        <taxon>Glomerellales</taxon>
        <taxon>Glomerellaceae</taxon>
        <taxon>Colletotrichum</taxon>
        <taxon>Colletotrichum graminicola species complex</taxon>
    </lineage>
</organism>
<proteinExistence type="predicted"/>
<accession>A0A066XNB3</accession>
<dbReference type="HOGENOM" id="CLU_1767943_0_0_1"/>
<feature type="region of interest" description="Disordered" evidence="1">
    <location>
        <begin position="1"/>
        <end position="33"/>
    </location>
</feature>
<comment type="caution">
    <text evidence="2">The sequence shown here is derived from an EMBL/GenBank/DDBJ whole genome shotgun (WGS) entry which is preliminary data.</text>
</comment>
<protein>
    <submittedName>
        <fullName evidence="2">Uncharacterized protein</fullName>
    </submittedName>
</protein>
<sequence length="147" mass="15675">MRRPLAVHSRSPLGGCQPTSTAAPSGPSSAVPVPAELYNLPAAAPSLLVKPARVAIQQPCLEFRSRDGGPNSLNNLFPITDQQFPVTGECAGSAPIPTSIKAPRQTTQSPTPAPLHAELTRKSQTHRHIFHAIDSDASRRHRIDNVP</sequence>
<gene>
    <name evidence="2" type="ORF">CSUB01_04278</name>
</gene>
<evidence type="ECO:0000313" key="3">
    <source>
        <dbReference type="Proteomes" id="UP000027238"/>
    </source>
</evidence>
<evidence type="ECO:0000313" key="2">
    <source>
        <dbReference type="EMBL" id="KDN67515.1"/>
    </source>
</evidence>
<feature type="compositionally biased region" description="Low complexity" evidence="1">
    <location>
        <begin position="18"/>
        <end position="33"/>
    </location>
</feature>
<name>A0A066XNB3_COLSU</name>
<dbReference type="Proteomes" id="UP000027238">
    <property type="component" value="Unassembled WGS sequence"/>
</dbReference>
<evidence type="ECO:0000256" key="1">
    <source>
        <dbReference type="SAM" id="MobiDB-lite"/>
    </source>
</evidence>
<dbReference type="EMBL" id="JMSE01000798">
    <property type="protein sequence ID" value="KDN67515.1"/>
    <property type="molecule type" value="Genomic_DNA"/>
</dbReference>
<feature type="region of interest" description="Disordered" evidence="1">
    <location>
        <begin position="91"/>
        <end position="114"/>
    </location>
</feature>
<keyword evidence="3" id="KW-1185">Reference proteome</keyword>
<dbReference type="AlphaFoldDB" id="A0A066XNB3"/>